<evidence type="ECO:0000313" key="2">
    <source>
        <dbReference type="Proteomes" id="UP000241890"/>
    </source>
</evidence>
<protein>
    <submittedName>
        <fullName evidence="1">Uncharacterized protein</fullName>
    </submittedName>
</protein>
<organism evidence="1 2">
    <name type="scientific">Hondaea fermentalgiana</name>
    <dbReference type="NCBI Taxonomy" id="2315210"/>
    <lineage>
        <taxon>Eukaryota</taxon>
        <taxon>Sar</taxon>
        <taxon>Stramenopiles</taxon>
        <taxon>Bigyra</taxon>
        <taxon>Labyrinthulomycetes</taxon>
        <taxon>Thraustochytrida</taxon>
        <taxon>Thraustochytriidae</taxon>
        <taxon>Hondaea</taxon>
    </lineage>
</organism>
<name>A0A2R5G6U8_9STRA</name>
<evidence type="ECO:0000313" key="1">
    <source>
        <dbReference type="EMBL" id="GBG26776.1"/>
    </source>
</evidence>
<dbReference type="InParanoid" id="A0A2R5G6U8"/>
<comment type="caution">
    <text evidence="1">The sequence shown here is derived from an EMBL/GenBank/DDBJ whole genome shotgun (WGS) entry which is preliminary data.</text>
</comment>
<dbReference type="EMBL" id="BEYU01000023">
    <property type="protein sequence ID" value="GBG26776.1"/>
    <property type="molecule type" value="Genomic_DNA"/>
</dbReference>
<sequence length="251" mass="27334">MCKSVLMEATCMNDTSAGTIATARWDMVSLGWHSGRSIGNAAIKDSAEGLCVRAQAVSPAAGAQVQESQRKMRAPLLVGEHGANQSLALSQLCVCVGGIETSMMRCIAYREYVFAVIVEDPRTQLQREFTVSMRYKCARQILVDGLRAQAAALGLDADLEDLIRTEFPRKHFSFGGASTDFAFAEGRATALQTYLGNLARRLEIIVSESDADRATAAQMLMVWVIENLLGVHVDDMVSSFQRMSQVFAPVC</sequence>
<proteinExistence type="predicted"/>
<gene>
    <name evidence="1" type="ORF">FCC1311_029982</name>
</gene>
<dbReference type="AlphaFoldDB" id="A0A2R5G6U8"/>
<reference evidence="1 2" key="1">
    <citation type="submission" date="2017-12" db="EMBL/GenBank/DDBJ databases">
        <title>Sequencing, de novo assembly and annotation of complete genome of a new Thraustochytrid species, strain FCC1311.</title>
        <authorList>
            <person name="Sedici K."/>
            <person name="Godart F."/>
            <person name="Aiese Cigliano R."/>
            <person name="Sanseverino W."/>
            <person name="Barakat M."/>
            <person name="Ortet P."/>
            <person name="Marechal E."/>
            <person name="Cagnac O."/>
            <person name="Amato A."/>
        </authorList>
    </citation>
    <scope>NUCLEOTIDE SEQUENCE [LARGE SCALE GENOMIC DNA]</scope>
</reference>
<accession>A0A2R5G6U8</accession>
<keyword evidence="2" id="KW-1185">Reference proteome</keyword>
<dbReference type="Proteomes" id="UP000241890">
    <property type="component" value="Unassembled WGS sequence"/>
</dbReference>